<organism evidence="3 4">
    <name type="scientific">Allacma fusca</name>
    <dbReference type="NCBI Taxonomy" id="39272"/>
    <lineage>
        <taxon>Eukaryota</taxon>
        <taxon>Metazoa</taxon>
        <taxon>Ecdysozoa</taxon>
        <taxon>Arthropoda</taxon>
        <taxon>Hexapoda</taxon>
        <taxon>Collembola</taxon>
        <taxon>Symphypleona</taxon>
        <taxon>Sminthuridae</taxon>
        <taxon>Allacma</taxon>
    </lineage>
</organism>
<comment type="caution">
    <text evidence="3">The sequence shown here is derived from an EMBL/GenBank/DDBJ whole genome shotgun (WGS) entry which is preliminary data.</text>
</comment>
<dbReference type="Pfam" id="PF00057">
    <property type="entry name" value="Ldl_recept_a"/>
    <property type="match status" value="1"/>
</dbReference>
<dbReference type="SMART" id="SM00192">
    <property type="entry name" value="LDLa"/>
    <property type="match status" value="1"/>
</dbReference>
<dbReference type="PROSITE" id="PS50068">
    <property type="entry name" value="LDLRA_2"/>
    <property type="match status" value="1"/>
</dbReference>
<evidence type="ECO:0000313" key="4">
    <source>
        <dbReference type="Proteomes" id="UP000708208"/>
    </source>
</evidence>
<feature type="non-terminal residue" evidence="3">
    <location>
        <position position="45"/>
    </location>
</feature>
<gene>
    <name evidence="3" type="ORF">AFUS01_LOCUS34576</name>
</gene>
<reference evidence="3" key="1">
    <citation type="submission" date="2021-06" db="EMBL/GenBank/DDBJ databases">
        <authorList>
            <person name="Hodson N. C."/>
            <person name="Mongue J. A."/>
            <person name="Jaron S. K."/>
        </authorList>
    </citation>
    <scope>NUCLEOTIDE SEQUENCE</scope>
</reference>
<feature type="disulfide bond" evidence="2">
    <location>
        <begin position="16"/>
        <end position="31"/>
    </location>
</feature>
<feature type="non-terminal residue" evidence="3">
    <location>
        <position position="1"/>
    </location>
</feature>
<dbReference type="OrthoDB" id="9990982at2759"/>
<evidence type="ECO:0000313" key="3">
    <source>
        <dbReference type="EMBL" id="CAG7824421.1"/>
    </source>
</evidence>
<dbReference type="EMBL" id="CAJVCH010532770">
    <property type="protein sequence ID" value="CAG7824421.1"/>
    <property type="molecule type" value="Genomic_DNA"/>
</dbReference>
<keyword evidence="1 2" id="KW-1015">Disulfide bond</keyword>
<proteinExistence type="predicted"/>
<evidence type="ECO:0000256" key="2">
    <source>
        <dbReference type="PROSITE-ProRule" id="PRU00124"/>
    </source>
</evidence>
<dbReference type="Proteomes" id="UP000708208">
    <property type="component" value="Unassembled WGS sequence"/>
</dbReference>
<evidence type="ECO:0000256" key="1">
    <source>
        <dbReference type="ARBA" id="ARBA00023157"/>
    </source>
</evidence>
<dbReference type="InterPro" id="IPR002172">
    <property type="entry name" value="LDrepeatLR_classA_rpt"/>
</dbReference>
<dbReference type="PROSITE" id="PS01209">
    <property type="entry name" value="LDLRA_1"/>
    <property type="match status" value="1"/>
</dbReference>
<sequence length="45" mass="4907">FVCAEGPCLVQSWQVCNGWPDCPGGDDELNCPCSTTQFPCRTLDN</sequence>
<keyword evidence="4" id="KW-1185">Reference proteome</keyword>
<protein>
    <submittedName>
        <fullName evidence="3">Uncharacterized protein</fullName>
    </submittedName>
</protein>
<accession>A0A8J2L123</accession>
<dbReference type="InterPro" id="IPR023415">
    <property type="entry name" value="LDLR_class-A_CS"/>
</dbReference>
<dbReference type="AlphaFoldDB" id="A0A8J2L123"/>
<comment type="caution">
    <text evidence="2">Lacks conserved residue(s) required for the propagation of feature annotation.</text>
</comment>
<name>A0A8J2L123_9HEXA</name>